<dbReference type="EMBL" id="AP019735">
    <property type="protein sequence ID" value="BBL04554.1"/>
    <property type="molecule type" value="Genomic_DNA"/>
</dbReference>
<keyword evidence="2" id="KW-1185">Reference proteome</keyword>
<reference evidence="2" key="1">
    <citation type="submission" date="2019-06" db="EMBL/GenBank/DDBJ databases">
        <title>Alistipes onderdonkii subsp. vulgaris subsp. nov., Alistipes dispar sp. nov. and Alistipes communis sp. nov., isolated from human faeces, and creation of Alistipes onderdonkii subsp. onderdonkii subsp. nov.</title>
        <authorList>
            <person name="Sakamoto M."/>
            <person name="Ikeyama N."/>
            <person name="Ogata Y."/>
            <person name="Suda W."/>
            <person name="Iino T."/>
            <person name="Hattori M."/>
            <person name="Ohkuma M."/>
        </authorList>
    </citation>
    <scope>NUCLEOTIDE SEQUENCE [LARGE SCALE GENOMIC DNA]</scope>
    <source>
        <strain evidence="2">5CBH24</strain>
    </source>
</reference>
<dbReference type="KEGG" id="acou:A5CBH24_18670"/>
<dbReference type="Proteomes" id="UP000318946">
    <property type="component" value="Chromosome"/>
</dbReference>
<evidence type="ECO:0000313" key="2">
    <source>
        <dbReference type="Proteomes" id="UP000318946"/>
    </source>
</evidence>
<organism evidence="1 2">
    <name type="scientific">Alistipes communis</name>
    <dbReference type="NCBI Taxonomy" id="2585118"/>
    <lineage>
        <taxon>Bacteria</taxon>
        <taxon>Pseudomonadati</taxon>
        <taxon>Bacteroidota</taxon>
        <taxon>Bacteroidia</taxon>
        <taxon>Bacteroidales</taxon>
        <taxon>Rikenellaceae</taxon>
        <taxon>Alistipes</taxon>
    </lineage>
</organism>
<proteinExistence type="predicted"/>
<name>A0A4Y1WVU0_9BACT</name>
<protein>
    <submittedName>
        <fullName evidence="1">Uncharacterized protein</fullName>
    </submittedName>
</protein>
<gene>
    <name evidence="1" type="ORF">A5CBH24_18670</name>
</gene>
<accession>A0A4Y1WVU0</accession>
<sequence length="64" mass="6966">MIPGLLFLPCGFRLLLAYPHQFVHTHGPFPVGEAIGVDMEVIAQLGIQFPDPVAALRRIDLGSL</sequence>
<dbReference type="AlphaFoldDB" id="A0A4Y1WVU0"/>
<evidence type="ECO:0000313" key="1">
    <source>
        <dbReference type="EMBL" id="BBL04554.1"/>
    </source>
</evidence>